<dbReference type="EMBL" id="MLYP01000009">
    <property type="protein sequence ID" value="OIJ99617.1"/>
    <property type="molecule type" value="Genomic_DNA"/>
</dbReference>
<feature type="region of interest" description="Disordered" evidence="1">
    <location>
        <begin position="99"/>
        <end position="125"/>
    </location>
</feature>
<dbReference type="InterPro" id="IPR036291">
    <property type="entry name" value="NAD(P)-bd_dom_sf"/>
</dbReference>
<keyword evidence="4" id="KW-1185">Reference proteome</keyword>
<dbReference type="AlphaFoldDB" id="A0A1S2Q0H7"/>
<evidence type="ECO:0000313" key="3">
    <source>
        <dbReference type="EMBL" id="OIJ99617.1"/>
    </source>
</evidence>
<evidence type="ECO:0000259" key="2">
    <source>
        <dbReference type="Pfam" id="PF13460"/>
    </source>
</evidence>
<dbReference type="Pfam" id="PF13460">
    <property type="entry name" value="NAD_binding_10"/>
    <property type="match status" value="1"/>
</dbReference>
<feature type="domain" description="NAD(P)-binding" evidence="2">
    <location>
        <begin position="9"/>
        <end position="104"/>
    </location>
</feature>
<dbReference type="InterPro" id="IPR016040">
    <property type="entry name" value="NAD(P)-bd_dom"/>
</dbReference>
<dbReference type="Gene3D" id="3.40.50.720">
    <property type="entry name" value="NAD(P)-binding Rossmann-like Domain"/>
    <property type="match status" value="1"/>
</dbReference>
<reference evidence="3 4" key="1">
    <citation type="submission" date="2016-10" db="EMBL/GenBank/DDBJ databases">
        <title>Genome sequence of Streptomyces sp. MUSC 93.</title>
        <authorList>
            <person name="Lee L.-H."/>
            <person name="Ser H.-L."/>
            <person name="Law J.W.-F."/>
        </authorList>
    </citation>
    <scope>NUCLEOTIDE SEQUENCE [LARGE SCALE GENOMIC DNA]</scope>
    <source>
        <strain evidence="3 4">MUSC 93</strain>
    </source>
</reference>
<evidence type="ECO:0000313" key="4">
    <source>
        <dbReference type="Proteomes" id="UP000179935"/>
    </source>
</evidence>
<dbReference type="Proteomes" id="UP000179935">
    <property type="component" value="Unassembled WGS sequence"/>
</dbReference>
<gene>
    <name evidence="3" type="ORF">BIV24_04605</name>
</gene>
<protein>
    <recommendedName>
        <fullName evidence="2">NAD(P)-binding domain-containing protein</fullName>
    </recommendedName>
</protein>
<evidence type="ECO:0000256" key="1">
    <source>
        <dbReference type="SAM" id="MobiDB-lite"/>
    </source>
</evidence>
<dbReference type="OrthoDB" id="8770295at2"/>
<sequence length="125" mass="12962">MLALFAEEGVEVNALVLEDPGDLPARLVVKGDAADPATVRQALAGVDAVVHLAAIPTPRRHPAREVFAVNTLSTFTVLEEAGRAGIRHAVLGGGGGVHVKISGTPKRSPPGARAPVDRRGARRRA</sequence>
<name>A0A1S2Q0H7_9ACTN</name>
<dbReference type="RefSeq" id="WP_071364848.1">
    <property type="nucleotide sequence ID" value="NZ_MLYP01000009.1"/>
</dbReference>
<comment type="caution">
    <text evidence="3">The sequence shown here is derived from an EMBL/GenBank/DDBJ whole genome shotgun (WGS) entry which is preliminary data.</text>
</comment>
<dbReference type="SUPFAM" id="SSF51735">
    <property type="entry name" value="NAD(P)-binding Rossmann-fold domains"/>
    <property type="match status" value="1"/>
</dbReference>
<dbReference type="STRING" id="1428652.BIV24_04605"/>
<accession>A0A1S2Q0H7</accession>
<proteinExistence type="predicted"/>
<organism evidence="3 4">
    <name type="scientific">Streptomyces colonosanans</name>
    <dbReference type="NCBI Taxonomy" id="1428652"/>
    <lineage>
        <taxon>Bacteria</taxon>
        <taxon>Bacillati</taxon>
        <taxon>Actinomycetota</taxon>
        <taxon>Actinomycetes</taxon>
        <taxon>Kitasatosporales</taxon>
        <taxon>Streptomycetaceae</taxon>
        <taxon>Streptomyces</taxon>
    </lineage>
</organism>